<evidence type="ECO:0000259" key="2">
    <source>
        <dbReference type="PROSITE" id="PS50137"/>
    </source>
</evidence>
<dbReference type="GO" id="GO:0003723">
    <property type="term" value="F:RNA binding"/>
    <property type="evidence" value="ECO:0007669"/>
    <property type="project" value="UniProtKB-UniRule"/>
</dbReference>
<name>A0AAW0GBY1_9APHY</name>
<keyword evidence="1" id="KW-0694">RNA-binding</keyword>
<protein>
    <recommendedName>
        <fullName evidence="2">DRBM domain-containing protein</fullName>
    </recommendedName>
</protein>
<evidence type="ECO:0000313" key="4">
    <source>
        <dbReference type="Proteomes" id="UP001385951"/>
    </source>
</evidence>
<dbReference type="AlphaFoldDB" id="A0AAW0GBY1"/>
<dbReference type="Gene3D" id="3.30.160.20">
    <property type="match status" value="1"/>
</dbReference>
<dbReference type="Pfam" id="PF00035">
    <property type="entry name" value="dsrm"/>
    <property type="match status" value="1"/>
</dbReference>
<dbReference type="SUPFAM" id="SSF54768">
    <property type="entry name" value="dsRNA-binding domain-like"/>
    <property type="match status" value="1"/>
</dbReference>
<reference evidence="3 4" key="1">
    <citation type="submission" date="2022-09" db="EMBL/GenBank/DDBJ databases">
        <authorList>
            <person name="Palmer J.M."/>
        </authorList>
    </citation>
    <scope>NUCLEOTIDE SEQUENCE [LARGE SCALE GENOMIC DNA]</scope>
    <source>
        <strain evidence="3 4">DSM 7382</strain>
    </source>
</reference>
<feature type="domain" description="DRBM" evidence="2">
    <location>
        <begin position="20"/>
        <end position="89"/>
    </location>
</feature>
<organism evidence="3 4">
    <name type="scientific">Cerrena zonata</name>
    <dbReference type="NCBI Taxonomy" id="2478898"/>
    <lineage>
        <taxon>Eukaryota</taxon>
        <taxon>Fungi</taxon>
        <taxon>Dikarya</taxon>
        <taxon>Basidiomycota</taxon>
        <taxon>Agaricomycotina</taxon>
        <taxon>Agaricomycetes</taxon>
        <taxon>Polyporales</taxon>
        <taxon>Cerrenaceae</taxon>
        <taxon>Cerrena</taxon>
    </lineage>
</organism>
<dbReference type="SMART" id="SM00358">
    <property type="entry name" value="DSRM"/>
    <property type="match status" value="1"/>
</dbReference>
<evidence type="ECO:0000256" key="1">
    <source>
        <dbReference type="PROSITE-ProRule" id="PRU00266"/>
    </source>
</evidence>
<evidence type="ECO:0000313" key="3">
    <source>
        <dbReference type="EMBL" id="KAK7686575.1"/>
    </source>
</evidence>
<proteinExistence type="predicted"/>
<keyword evidence="4" id="KW-1185">Reference proteome</keyword>
<dbReference type="EMBL" id="JASBNA010000016">
    <property type="protein sequence ID" value="KAK7686575.1"/>
    <property type="molecule type" value="Genomic_DNA"/>
</dbReference>
<sequence length="93" mass="10207">MQQGEWDSPCNNNNNMSNVNDTVALNNYLQAKGQLQFLVSREVSSGQTHAPQWKVTYSLHDKVIGEGIGNTKAAAKDAAAKVALEQFRAEEQT</sequence>
<dbReference type="Proteomes" id="UP001385951">
    <property type="component" value="Unassembled WGS sequence"/>
</dbReference>
<accession>A0AAW0GBY1</accession>
<dbReference type="InterPro" id="IPR014720">
    <property type="entry name" value="dsRBD_dom"/>
</dbReference>
<gene>
    <name evidence="3" type="ORF">QCA50_010175</name>
</gene>
<comment type="caution">
    <text evidence="3">The sequence shown here is derived from an EMBL/GenBank/DDBJ whole genome shotgun (WGS) entry which is preliminary data.</text>
</comment>
<dbReference type="PROSITE" id="PS50137">
    <property type="entry name" value="DS_RBD"/>
    <property type="match status" value="1"/>
</dbReference>